<sequence>MSTPSPALARVEAPARARAAVVAAGMCAFFTMYVTQGLLPSLRSVFHAGVAELSLTLTVTTLAVAAAAPLAGSLSDRFGRRPVLLSALAGLSTATLGAASAASLHQLLVWRALQGLFVPGVFTATVAYIGEEWPAHEIPSITALYISGSVAGGFLGRFIAGLVTSRWDWQAAFLVLGVLNCVFTLLVARGLPASRGFRASRSLRASLAGLPLHLRNGQLLGSYAIGFGILFTQVCTFTYVTFHLADAPYDLDLRQLSLLFAVYLVGMVATPMAGRLAWRFGQRRVFGWAVALSAGGMVLTLSSPLALIVLGLTASSAGVFIAQAMATSQVPSFARQAKSSAVGLYVTCYYVGGSVGAFAPSAIWLHAGWPGCVALVLAVQAAIGVIALRVWPAGAGHR</sequence>
<evidence type="ECO:0000256" key="3">
    <source>
        <dbReference type="ARBA" id="ARBA00022475"/>
    </source>
</evidence>
<feature type="transmembrane region" description="Helical" evidence="4">
    <location>
        <begin position="20"/>
        <end position="39"/>
    </location>
</feature>
<dbReference type="Gene3D" id="1.20.1250.20">
    <property type="entry name" value="MFS general substrate transporter like domains"/>
    <property type="match status" value="1"/>
</dbReference>
<accession>A0A1J5PWD5</accession>
<keyword evidence="3" id="KW-1003">Cell membrane</keyword>
<keyword evidence="4" id="KW-0472">Membrane</keyword>
<feature type="transmembrane region" description="Helical" evidence="4">
    <location>
        <begin position="108"/>
        <end position="130"/>
    </location>
</feature>
<feature type="transmembrane region" description="Helical" evidence="4">
    <location>
        <begin position="220"/>
        <end position="244"/>
    </location>
</feature>
<comment type="caution">
    <text evidence="6">The sequence shown here is derived from an EMBL/GenBank/DDBJ whole genome shotgun (WGS) entry which is preliminary data.</text>
</comment>
<evidence type="ECO:0000256" key="2">
    <source>
        <dbReference type="ARBA" id="ARBA00022448"/>
    </source>
</evidence>
<feature type="transmembrane region" description="Helical" evidence="4">
    <location>
        <begin position="83"/>
        <end position="102"/>
    </location>
</feature>
<dbReference type="CDD" id="cd17324">
    <property type="entry name" value="MFS_NepI_like"/>
    <property type="match status" value="1"/>
</dbReference>
<dbReference type="EMBL" id="MLJW01002244">
    <property type="protein sequence ID" value="OIQ75192.1"/>
    <property type="molecule type" value="Genomic_DNA"/>
</dbReference>
<dbReference type="SUPFAM" id="SSF103473">
    <property type="entry name" value="MFS general substrate transporter"/>
    <property type="match status" value="1"/>
</dbReference>
<organism evidence="6">
    <name type="scientific">mine drainage metagenome</name>
    <dbReference type="NCBI Taxonomy" id="410659"/>
    <lineage>
        <taxon>unclassified sequences</taxon>
        <taxon>metagenomes</taxon>
        <taxon>ecological metagenomes</taxon>
    </lineage>
</organism>
<feature type="domain" description="Major facilitator superfamily (MFS) profile" evidence="5">
    <location>
        <begin position="17"/>
        <end position="396"/>
    </location>
</feature>
<evidence type="ECO:0000256" key="4">
    <source>
        <dbReference type="SAM" id="Phobius"/>
    </source>
</evidence>
<dbReference type="PROSITE" id="PS50850">
    <property type="entry name" value="MFS"/>
    <property type="match status" value="1"/>
</dbReference>
<dbReference type="PANTHER" id="PTHR43271:SF2">
    <property type="entry name" value="BLL2771 PROTEIN"/>
    <property type="match status" value="1"/>
</dbReference>
<proteinExistence type="predicted"/>
<feature type="transmembrane region" description="Helical" evidence="4">
    <location>
        <begin position="285"/>
        <end position="302"/>
    </location>
</feature>
<dbReference type="GO" id="GO:0005886">
    <property type="term" value="C:plasma membrane"/>
    <property type="evidence" value="ECO:0007669"/>
    <property type="project" value="UniProtKB-SubCell"/>
</dbReference>
<protein>
    <submittedName>
        <fullName evidence="6">Inner membrane transport protein YnfM</fullName>
    </submittedName>
</protein>
<feature type="transmembrane region" description="Helical" evidence="4">
    <location>
        <begin position="256"/>
        <end position="278"/>
    </location>
</feature>
<dbReference type="PANTHER" id="PTHR43271">
    <property type="entry name" value="BLL2771 PROTEIN"/>
    <property type="match status" value="1"/>
</dbReference>
<dbReference type="InterPro" id="IPR011701">
    <property type="entry name" value="MFS"/>
</dbReference>
<evidence type="ECO:0000256" key="1">
    <source>
        <dbReference type="ARBA" id="ARBA00004651"/>
    </source>
</evidence>
<dbReference type="GO" id="GO:0022857">
    <property type="term" value="F:transmembrane transporter activity"/>
    <property type="evidence" value="ECO:0007669"/>
    <property type="project" value="InterPro"/>
</dbReference>
<evidence type="ECO:0000259" key="5">
    <source>
        <dbReference type="PROSITE" id="PS50850"/>
    </source>
</evidence>
<feature type="transmembrane region" description="Helical" evidence="4">
    <location>
        <begin position="169"/>
        <end position="188"/>
    </location>
</feature>
<dbReference type="Pfam" id="PF07690">
    <property type="entry name" value="MFS_1"/>
    <property type="match status" value="1"/>
</dbReference>
<gene>
    <name evidence="6" type="primary">ynfM_6</name>
    <name evidence="6" type="ORF">GALL_431410</name>
</gene>
<dbReference type="InterPro" id="IPR020846">
    <property type="entry name" value="MFS_dom"/>
</dbReference>
<keyword evidence="4" id="KW-1133">Transmembrane helix</keyword>
<comment type="subcellular location">
    <subcellularLocation>
        <location evidence="1">Cell membrane</location>
        <topology evidence="1">Multi-pass membrane protein</topology>
    </subcellularLocation>
</comment>
<evidence type="ECO:0000313" key="6">
    <source>
        <dbReference type="EMBL" id="OIQ75192.1"/>
    </source>
</evidence>
<feature type="transmembrane region" description="Helical" evidence="4">
    <location>
        <begin position="342"/>
        <end position="367"/>
    </location>
</feature>
<dbReference type="InterPro" id="IPR036259">
    <property type="entry name" value="MFS_trans_sf"/>
</dbReference>
<reference evidence="6" key="1">
    <citation type="submission" date="2016-10" db="EMBL/GenBank/DDBJ databases">
        <title>Sequence of Gallionella enrichment culture.</title>
        <authorList>
            <person name="Poehlein A."/>
            <person name="Muehling M."/>
            <person name="Daniel R."/>
        </authorList>
    </citation>
    <scope>NUCLEOTIDE SEQUENCE</scope>
</reference>
<feature type="transmembrane region" description="Helical" evidence="4">
    <location>
        <begin position="373"/>
        <end position="391"/>
    </location>
</feature>
<keyword evidence="4" id="KW-0812">Transmembrane</keyword>
<feature type="transmembrane region" description="Helical" evidence="4">
    <location>
        <begin position="142"/>
        <end position="163"/>
    </location>
</feature>
<dbReference type="AlphaFoldDB" id="A0A1J5PWD5"/>
<feature type="transmembrane region" description="Helical" evidence="4">
    <location>
        <begin position="45"/>
        <end position="71"/>
    </location>
</feature>
<name>A0A1J5PWD5_9ZZZZ</name>
<keyword evidence="2" id="KW-0813">Transport</keyword>
<feature type="transmembrane region" description="Helical" evidence="4">
    <location>
        <begin position="308"/>
        <end position="330"/>
    </location>
</feature>